<keyword evidence="1" id="KW-0472">Membrane</keyword>
<keyword evidence="1" id="KW-0812">Transmembrane</keyword>
<evidence type="ECO:0000313" key="2">
    <source>
        <dbReference type="EMBL" id="VVC03564.1"/>
    </source>
</evidence>
<organism evidence="2 3">
    <name type="scientific">Candidatus Bilamarchaeum dharawalense</name>
    <dbReference type="NCBI Taxonomy" id="2885759"/>
    <lineage>
        <taxon>Archaea</taxon>
        <taxon>Candidatus Micrarchaeota</taxon>
        <taxon>Candidatus Micrarchaeia</taxon>
        <taxon>Candidatus Anstonellales</taxon>
        <taxon>Candidatus Bilamarchaeaceae</taxon>
        <taxon>Candidatus Bilamarchaeum</taxon>
    </lineage>
</organism>
<protein>
    <submittedName>
        <fullName evidence="2">Uncharacterized protein</fullName>
    </submittedName>
</protein>
<proteinExistence type="predicted"/>
<dbReference type="AlphaFoldDB" id="A0A5E4LNG7"/>
<dbReference type="Proteomes" id="UP000789941">
    <property type="component" value="Unassembled WGS sequence"/>
</dbReference>
<sequence length="78" mass="8218">MLLPISYNGTYTLTLVKGSAPVKSITLKALSKGPGVGPTNPSFISDVAVPGVIIALLLALIIAFMYSIFTRGKPRLKD</sequence>
<gene>
    <name evidence="2" type="ORF">LFW2832_00447</name>
</gene>
<reference evidence="2 3" key="1">
    <citation type="submission" date="2019-08" db="EMBL/GenBank/DDBJ databases">
        <authorList>
            <person name="Vazquez-Campos X."/>
        </authorList>
    </citation>
    <scope>NUCLEOTIDE SEQUENCE [LARGE SCALE GENOMIC DNA]</scope>
    <source>
        <strain evidence="2">LFW-283_2</strain>
    </source>
</reference>
<feature type="transmembrane region" description="Helical" evidence="1">
    <location>
        <begin position="47"/>
        <end position="69"/>
    </location>
</feature>
<name>A0A5E4LNG7_9ARCH</name>
<evidence type="ECO:0000313" key="3">
    <source>
        <dbReference type="Proteomes" id="UP000789941"/>
    </source>
</evidence>
<dbReference type="EMBL" id="CABMJJ010000007">
    <property type="protein sequence ID" value="VVC03564.1"/>
    <property type="molecule type" value="Genomic_DNA"/>
</dbReference>
<comment type="caution">
    <text evidence="2">The sequence shown here is derived from an EMBL/GenBank/DDBJ whole genome shotgun (WGS) entry which is preliminary data.</text>
</comment>
<accession>A0A5E4LNG7</accession>
<evidence type="ECO:0000256" key="1">
    <source>
        <dbReference type="SAM" id="Phobius"/>
    </source>
</evidence>
<keyword evidence="1" id="KW-1133">Transmembrane helix</keyword>